<evidence type="ECO:0000313" key="3">
    <source>
        <dbReference type="Proteomes" id="UP000287243"/>
    </source>
</evidence>
<dbReference type="AlphaFoldDB" id="A0A410P2Q9"/>
<keyword evidence="1" id="KW-0812">Transmembrane</keyword>
<proteinExistence type="predicted"/>
<sequence>MKGLKLKIFLKILLHGLLIWIYTYLLADFALKNNYPNYVFGIFVLGVGLGYFIAKIRFEKE</sequence>
<keyword evidence="3" id="KW-1185">Reference proteome</keyword>
<gene>
    <name evidence="2" type="ORF">BU251_00765</name>
</gene>
<name>A0A410P2Q9_VELA1</name>
<feature type="transmembrane region" description="Helical" evidence="1">
    <location>
        <begin position="37"/>
        <end position="54"/>
    </location>
</feature>
<feature type="transmembrane region" description="Helical" evidence="1">
    <location>
        <begin position="12"/>
        <end position="31"/>
    </location>
</feature>
<protein>
    <submittedName>
        <fullName evidence="2">Uncharacterized protein</fullName>
    </submittedName>
</protein>
<evidence type="ECO:0000256" key="1">
    <source>
        <dbReference type="SAM" id="Phobius"/>
    </source>
</evidence>
<organism evidence="2 3">
    <name type="scientific">Velamenicoccus archaeovorus</name>
    <dbReference type="NCBI Taxonomy" id="1930593"/>
    <lineage>
        <taxon>Bacteria</taxon>
        <taxon>Pseudomonadati</taxon>
        <taxon>Candidatus Omnitrophota</taxon>
        <taxon>Candidatus Velamenicoccus</taxon>
    </lineage>
</organism>
<keyword evidence="1" id="KW-1133">Transmembrane helix</keyword>
<dbReference type="Proteomes" id="UP000287243">
    <property type="component" value="Chromosome"/>
</dbReference>
<dbReference type="KEGG" id="vai:BU251_00765"/>
<accession>A0A410P2Q9</accession>
<reference evidence="2 3" key="1">
    <citation type="submission" date="2017-01" db="EMBL/GenBank/DDBJ databases">
        <title>First insights into the biology of 'candidatus Vampirococcus archaeovorus'.</title>
        <authorList>
            <person name="Kizina J."/>
            <person name="Jordan S."/>
            <person name="Stueber K."/>
            <person name="Reinhardt R."/>
            <person name="Harder J."/>
        </authorList>
    </citation>
    <scope>NUCLEOTIDE SEQUENCE [LARGE SCALE GENOMIC DNA]</scope>
    <source>
        <strain evidence="2 3">LiM</strain>
    </source>
</reference>
<dbReference type="EMBL" id="CP019384">
    <property type="protein sequence ID" value="QAT16368.1"/>
    <property type="molecule type" value="Genomic_DNA"/>
</dbReference>
<keyword evidence="1" id="KW-0472">Membrane</keyword>
<evidence type="ECO:0000313" key="2">
    <source>
        <dbReference type="EMBL" id="QAT16368.1"/>
    </source>
</evidence>